<keyword evidence="2" id="KW-1133">Transmembrane helix</keyword>
<feature type="compositionally biased region" description="Basic and acidic residues" evidence="1">
    <location>
        <begin position="145"/>
        <end position="163"/>
    </location>
</feature>
<dbReference type="Proteomes" id="UP000250790">
    <property type="component" value="Unassembled WGS sequence"/>
</dbReference>
<feature type="transmembrane region" description="Helical" evidence="2">
    <location>
        <begin position="74"/>
        <end position="97"/>
    </location>
</feature>
<feature type="region of interest" description="Disordered" evidence="1">
    <location>
        <begin position="144"/>
        <end position="163"/>
    </location>
</feature>
<dbReference type="AlphaFoldDB" id="A0A315E856"/>
<dbReference type="EMBL" id="NESN01000004">
    <property type="protein sequence ID" value="PUE52805.1"/>
    <property type="molecule type" value="Genomic_DNA"/>
</dbReference>
<keyword evidence="4" id="KW-1185">Reference proteome</keyword>
<feature type="transmembrane region" description="Helical" evidence="2">
    <location>
        <begin position="12"/>
        <end position="31"/>
    </location>
</feature>
<accession>A0A315E856</accession>
<reference evidence="3 4" key="1">
    <citation type="submission" date="2017-04" db="EMBL/GenBank/DDBJ databases">
        <title>Unexpected and diverse lifestyles within the genus Limnohabitans.</title>
        <authorList>
            <person name="Kasalicky V."/>
            <person name="Mehrshad M."/>
            <person name="Andrei S.-A."/>
            <person name="Salcher M."/>
            <person name="Kratochvilova H."/>
            <person name="Simek K."/>
            <person name="Ghai R."/>
        </authorList>
    </citation>
    <scope>NUCLEOTIDE SEQUENCE [LARGE SCALE GENOMIC DNA]</scope>
    <source>
        <strain evidence="3 4">II-B4</strain>
    </source>
</reference>
<evidence type="ECO:0000256" key="1">
    <source>
        <dbReference type="SAM" id="MobiDB-lite"/>
    </source>
</evidence>
<proteinExistence type="predicted"/>
<comment type="caution">
    <text evidence="3">The sequence shown here is derived from an EMBL/GenBank/DDBJ whole genome shotgun (WGS) entry which is preliminary data.</text>
</comment>
<name>A0A315E856_9BURK</name>
<keyword evidence="2" id="KW-0812">Transmembrane</keyword>
<feature type="transmembrane region" description="Helical" evidence="2">
    <location>
        <begin position="43"/>
        <end position="62"/>
    </location>
</feature>
<evidence type="ECO:0000313" key="3">
    <source>
        <dbReference type="EMBL" id="PUE52805.1"/>
    </source>
</evidence>
<keyword evidence="2" id="KW-0472">Membrane</keyword>
<evidence type="ECO:0000256" key="2">
    <source>
        <dbReference type="SAM" id="Phobius"/>
    </source>
</evidence>
<feature type="transmembrane region" description="Helical" evidence="2">
    <location>
        <begin position="117"/>
        <end position="135"/>
    </location>
</feature>
<organism evidence="3 4">
    <name type="scientific">Limnohabitans parvus II-B4</name>
    <dbReference type="NCBI Taxonomy" id="1293052"/>
    <lineage>
        <taxon>Bacteria</taxon>
        <taxon>Pseudomonadati</taxon>
        <taxon>Pseudomonadota</taxon>
        <taxon>Betaproteobacteria</taxon>
        <taxon>Burkholderiales</taxon>
        <taxon>Comamonadaceae</taxon>
        <taxon>Limnohabitans</taxon>
    </lineage>
</organism>
<protein>
    <submittedName>
        <fullName evidence="3">Uncharacterized protein</fullName>
    </submittedName>
</protein>
<sequence>MGSGIGVPGMSYVFRFLVLGLALPLVIWLLFNGPDLKASANLFFFGIIVLKFYWLIWGRVLFAMFGGDRFTYGGLALGLNVYAFAQALVWGVFYFTISPWLTGGPRWQQLSQVPTWLVGYLSVWMLLNMAIPLMTSRHVSPLPKASERRTYETPGEDRTQEGQ</sequence>
<evidence type="ECO:0000313" key="4">
    <source>
        <dbReference type="Proteomes" id="UP000250790"/>
    </source>
</evidence>
<gene>
    <name evidence="3" type="ORF">B9Z37_11590</name>
</gene>